<dbReference type="Pfam" id="PF05239">
    <property type="entry name" value="PRC"/>
    <property type="match status" value="1"/>
</dbReference>
<name>A0A483CY83_9EURY</name>
<dbReference type="AlphaFoldDB" id="A0A483CY83"/>
<dbReference type="InterPro" id="IPR011033">
    <property type="entry name" value="PRC_barrel-like_sf"/>
</dbReference>
<accession>A0A483CY83</accession>
<evidence type="ECO:0000313" key="3">
    <source>
        <dbReference type="Proteomes" id="UP000292580"/>
    </source>
</evidence>
<dbReference type="Gene3D" id="2.30.30.240">
    <property type="entry name" value="PRC-barrel domain"/>
    <property type="match status" value="1"/>
</dbReference>
<dbReference type="OrthoDB" id="85079at2157"/>
<dbReference type="EMBL" id="PGCL01000002">
    <property type="protein sequence ID" value="TAJ44526.1"/>
    <property type="molecule type" value="Genomic_DNA"/>
</dbReference>
<dbReference type="Proteomes" id="UP000292580">
    <property type="component" value="Unassembled WGS sequence"/>
</dbReference>
<organism evidence="2 3">
    <name type="scientific">Methanofollis fontis</name>
    <dbReference type="NCBI Taxonomy" id="2052832"/>
    <lineage>
        <taxon>Archaea</taxon>
        <taxon>Methanobacteriati</taxon>
        <taxon>Methanobacteriota</taxon>
        <taxon>Stenosarchaea group</taxon>
        <taxon>Methanomicrobia</taxon>
        <taxon>Methanomicrobiales</taxon>
        <taxon>Methanomicrobiaceae</taxon>
        <taxon>Methanofollis</taxon>
    </lineage>
</organism>
<protein>
    <submittedName>
        <fullName evidence="2">Photosystem reaction center subunit H</fullName>
    </submittedName>
</protein>
<feature type="domain" description="PRC-barrel" evidence="1">
    <location>
        <begin position="3"/>
        <end position="77"/>
    </location>
</feature>
<evidence type="ECO:0000259" key="1">
    <source>
        <dbReference type="Pfam" id="PF05239"/>
    </source>
</evidence>
<keyword evidence="3" id="KW-1185">Reference proteome</keyword>
<reference evidence="2 3" key="1">
    <citation type="submission" date="2017-11" db="EMBL/GenBank/DDBJ databases">
        <title>Isolation and Characterization of Methanofollis Species from Methane Seep Offshore SW Taiwan.</title>
        <authorList>
            <person name="Teng N.-H."/>
            <person name="Lai M.-C."/>
            <person name="Chen S.-C."/>
        </authorList>
    </citation>
    <scope>NUCLEOTIDE SEQUENCE [LARGE SCALE GENOMIC DNA]</scope>
    <source>
        <strain evidence="2 3">FWC-SCC2</strain>
    </source>
</reference>
<evidence type="ECO:0000313" key="2">
    <source>
        <dbReference type="EMBL" id="TAJ44526.1"/>
    </source>
</evidence>
<gene>
    <name evidence="2" type="ORF">CUJ86_04200</name>
</gene>
<dbReference type="PANTHER" id="PTHR38137">
    <property type="entry name" value="PRC-BARREL DOMAIN PROTEIN"/>
    <property type="match status" value="1"/>
</dbReference>
<sequence length="83" mass="9491">MSKIFSRTLARKRVMSNDGMVIGQIKNLMVDLDTGEVIDLIVKPETSFDTSGYRMDGEQMLIPFEAVKDARDYIVVDRYLSKK</sequence>
<comment type="caution">
    <text evidence="2">The sequence shown here is derived from an EMBL/GenBank/DDBJ whole genome shotgun (WGS) entry which is preliminary data.</text>
</comment>
<proteinExistence type="predicted"/>
<dbReference type="InterPro" id="IPR027275">
    <property type="entry name" value="PRC-brl_dom"/>
</dbReference>
<dbReference type="PANTHER" id="PTHR38137:SF2">
    <property type="entry name" value="PRC-BARREL DOMAIN-CONTAINING PROTEIN"/>
    <property type="match status" value="1"/>
</dbReference>
<dbReference type="RefSeq" id="WP_130646316.1">
    <property type="nucleotide sequence ID" value="NZ_PGCL01000002.1"/>
</dbReference>
<dbReference type="SUPFAM" id="SSF50346">
    <property type="entry name" value="PRC-barrel domain"/>
    <property type="match status" value="1"/>
</dbReference>